<dbReference type="SUPFAM" id="SSF56024">
    <property type="entry name" value="Phospholipase D/nuclease"/>
    <property type="match status" value="1"/>
</dbReference>
<keyword evidence="2" id="KW-1185">Reference proteome</keyword>
<dbReference type="STRING" id="7234.B4GYH5"/>
<dbReference type="PhylomeDB" id="B4GYH5"/>
<accession>B4GYH5</accession>
<dbReference type="HOGENOM" id="CLU_117337_0_0_1"/>
<dbReference type="KEGG" id="dpe:6598410"/>
<proteinExistence type="predicted"/>
<protein>
    <submittedName>
        <fullName evidence="1">GL19923</fullName>
    </submittedName>
</protein>
<evidence type="ECO:0000313" key="1">
    <source>
        <dbReference type="EMBL" id="EDW27831.1"/>
    </source>
</evidence>
<dbReference type="AlphaFoldDB" id="B4GYH5"/>
<dbReference type="EMBL" id="CH479197">
    <property type="protein sequence ID" value="EDW27831.1"/>
    <property type="molecule type" value="Genomic_DNA"/>
</dbReference>
<name>B4GYH5_DROPE</name>
<dbReference type="Gene3D" id="3.30.870.10">
    <property type="entry name" value="Endonuclease Chain A"/>
    <property type="match status" value="1"/>
</dbReference>
<organism evidence="2">
    <name type="scientific">Drosophila persimilis</name>
    <name type="common">Fruit fly</name>
    <dbReference type="NCBI Taxonomy" id="7234"/>
    <lineage>
        <taxon>Eukaryota</taxon>
        <taxon>Metazoa</taxon>
        <taxon>Ecdysozoa</taxon>
        <taxon>Arthropoda</taxon>
        <taxon>Hexapoda</taxon>
        <taxon>Insecta</taxon>
        <taxon>Pterygota</taxon>
        <taxon>Neoptera</taxon>
        <taxon>Endopterygota</taxon>
        <taxon>Diptera</taxon>
        <taxon>Brachycera</taxon>
        <taxon>Muscomorpha</taxon>
        <taxon>Ephydroidea</taxon>
        <taxon>Drosophilidae</taxon>
        <taxon>Drosophila</taxon>
        <taxon>Sophophora</taxon>
    </lineage>
</organism>
<gene>
    <name evidence="1" type="primary">Dper\GL19923</name>
    <name evidence="1" type="ORF">Dper_GL19923</name>
</gene>
<reference evidence="1 2" key="1">
    <citation type="journal article" date="2007" name="Nature">
        <title>Evolution of genes and genomes on the Drosophila phylogeny.</title>
        <authorList>
            <consortium name="Drosophila 12 Genomes Consortium"/>
            <person name="Clark A.G."/>
            <person name="Eisen M.B."/>
            <person name="Smith D.R."/>
            <person name="Bergman C.M."/>
            <person name="Oliver B."/>
            <person name="Markow T.A."/>
            <person name="Kaufman T.C."/>
            <person name="Kellis M."/>
            <person name="Gelbart W."/>
            <person name="Iyer V.N."/>
            <person name="Pollard D.A."/>
            <person name="Sackton T.B."/>
            <person name="Larracuente A.M."/>
            <person name="Singh N.D."/>
            <person name="Abad J.P."/>
            <person name="Abt D.N."/>
            <person name="Adryan B."/>
            <person name="Aguade M."/>
            <person name="Akashi H."/>
            <person name="Anderson W.W."/>
            <person name="Aquadro C.F."/>
            <person name="Ardell D.H."/>
            <person name="Arguello R."/>
            <person name="Artieri C.G."/>
            <person name="Barbash D.A."/>
            <person name="Barker D."/>
            <person name="Barsanti P."/>
            <person name="Batterham P."/>
            <person name="Batzoglou S."/>
            <person name="Begun D."/>
            <person name="Bhutkar A."/>
            <person name="Blanco E."/>
            <person name="Bosak S.A."/>
            <person name="Bradley R.K."/>
            <person name="Brand A.D."/>
            <person name="Brent M.R."/>
            <person name="Brooks A.N."/>
            <person name="Brown R.H."/>
            <person name="Butlin R.K."/>
            <person name="Caggese C."/>
            <person name="Calvi B.R."/>
            <person name="Bernardo de Carvalho A."/>
            <person name="Caspi A."/>
            <person name="Castrezana S."/>
            <person name="Celniker S.E."/>
            <person name="Chang J.L."/>
            <person name="Chapple C."/>
            <person name="Chatterji S."/>
            <person name="Chinwalla A."/>
            <person name="Civetta A."/>
            <person name="Clifton S.W."/>
            <person name="Comeron J.M."/>
            <person name="Costello J.C."/>
            <person name="Coyne J.A."/>
            <person name="Daub J."/>
            <person name="David R.G."/>
            <person name="Delcher A.L."/>
            <person name="Delehaunty K."/>
            <person name="Do C.B."/>
            <person name="Ebling H."/>
            <person name="Edwards K."/>
            <person name="Eickbush T."/>
            <person name="Evans J.D."/>
            <person name="Filipski A."/>
            <person name="Findeiss S."/>
            <person name="Freyhult E."/>
            <person name="Fulton L."/>
            <person name="Fulton R."/>
            <person name="Garcia A.C."/>
            <person name="Gardiner A."/>
            <person name="Garfield D.A."/>
            <person name="Garvin B.E."/>
            <person name="Gibson G."/>
            <person name="Gilbert D."/>
            <person name="Gnerre S."/>
            <person name="Godfrey J."/>
            <person name="Good R."/>
            <person name="Gotea V."/>
            <person name="Gravely B."/>
            <person name="Greenberg A.J."/>
            <person name="Griffiths-Jones S."/>
            <person name="Gross S."/>
            <person name="Guigo R."/>
            <person name="Gustafson E.A."/>
            <person name="Haerty W."/>
            <person name="Hahn M.W."/>
            <person name="Halligan D.L."/>
            <person name="Halpern A.L."/>
            <person name="Halter G.M."/>
            <person name="Han M.V."/>
            <person name="Heger A."/>
            <person name="Hillier L."/>
            <person name="Hinrichs A.S."/>
            <person name="Holmes I."/>
            <person name="Hoskins R.A."/>
            <person name="Hubisz M.J."/>
            <person name="Hultmark D."/>
            <person name="Huntley M.A."/>
            <person name="Jaffe D.B."/>
            <person name="Jagadeeshan S."/>
            <person name="Jeck W.R."/>
            <person name="Johnson J."/>
            <person name="Jones C.D."/>
            <person name="Jordan W.C."/>
            <person name="Karpen G.H."/>
            <person name="Kataoka E."/>
            <person name="Keightley P.D."/>
            <person name="Kheradpour P."/>
            <person name="Kirkness E.F."/>
            <person name="Koerich L.B."/>
            <person name="Kristiansen K."/>
            <person name="Kudrna D."/>
            <person name="Kulathinal R.J."/>
            <person name="Kumar S."/>
            <person name="Kwok R."/>
            <person name="Lander E."/>
            <person name="Langley C.H."/>
            <person name="Lapoint R."/>
            <person name="Lazzaro B.P."/>
            <person name="Lee S.J."/>
            <person name="Levesque L."/>
            <person name="Li R."/>
            <person name="Lin C.F."/>
            <person name="Lin M.F."/>
            <person name="Lindblad-Toh K."/>
            <person name="Llopart A."/>
            <person name="Long M."/>
            <person name="Low L."/>
            <person name="Lozovsky E."/>
            <person name="Lu J."/>
            <person name="Luo M."/>
            <person name="Machado C.A."/>
            <person name="Makalowski W."/>
            <person name="Marzo M."/>
            <person name="Matsuda M."/>
            <person name="Matzkin L."/>
            <person name="McAllister B."/>
            <person name="McBride C.S."/>
            <person name="McKernan B."/>
            <person name="McKernan K."/>
            <person name="Mendez-Lago M."/>
            <person name="Minx P."/>
            <person name="Mollenhauer M.U."/>
            <person name="Montooth K."/>
            <person name="Mount S.M."/>
            <person name="Mu X."/>
            <person name="Myers E."/>
            <person name="Negre B."/>
            <person name="Newfeld S."/>
            <person name="Nielsen R."/>
            <person name="Noor M.A."/>
            <person name="O'Grady P."/>
            <person name="Pachter L."/>
            <person name="Papaceit M."/>
            <person name="Parisi M.J."/>
            <person name="Parisi M."/>
            <person name="Parts L."/>
            <person name="Pedersen J.S."/>
            <person name="Pesole G."/>
            <person name="Phillippy A.M."/>
            <person name="Ponting C.P."/>
            <person name="Pop M."/>
            <person name="Porcelli D."/>
            <person name="Powell J.R."/>
            <person name="Prohaska S."/>
            <person name="Pruitt K."/>
            <person name="Puig M."/>
            <person name="Quesneville H."/>
            <person name="Ram K.R."/>
            <person name="Rand D."/>
            <person name="Rasmussen M.D."/>
            <person name="Reed L.K."/>
            <person name="Reenan R."/>
            <person name="Reily A."/>
            <person name="Remington K.A."/>
            <person name="Rieger T.T."/>
            <person name="Ritchie M.G."/>
            <person name="Robin C."/>
            <person name="Rogers Y.H."/>
            <person name="Rohde C."/>
            <person name="Rozas J."/>
            <person name="Rubenfield M.J."/>
            <person name="Ruiz A."/>
            <person name="Russo S."/>
            <person name="Salzberg S.L."/>
            <person name="Sanchez-Gracia A."/>
            <person name="Saranga D.J."/>
            <person name="Sato H."/>
            <person name="Schaeffer S.W."/>
            <person name="Schatz M.C."/>
            <person name="Schlenke T."/>
            <person name="Schwartz R."/>
            <person name="Segarra C."/>
            <person name="Singh R.S."/>
            <person name="Sirot L."/>
            <person name="Sirota M."/>
            <person name="Sisneros N.B."/>
            <person name="Smith C.D."/>
            <person name="Smith T.F."/>
            <person name="Spieth J."/>
            <person name="Stage D.E."/>
            <person name="Stark A."/>
            <person name="Stephan W."/>
            <person name="Strausberg R.L."/>
            <person name="Strempel S."/>
            <person name="Sturgill D."/>
            <person name="Sutton G."/>
            <person name="Sutton G.G."/>
            <person name="Tao W."/>
            <person name="Teichmann S."/>
            <person name="Tobari Y.N."/>
            <person name="Tomimura Y."/>
            <person name="Tsolas J.M."/>
            <person name="Valente V.L."/>
            <person name="Venter E."/>
            <person name="Venter J.C."/>
            <person name="Vicario S."/>
            <person name="Vieira F.G."/>
            <person name="Vilella A.J."/>
            <person name="Villasante A."/>
            <person name="Walenz B."/>
            <person name="Wang J."/>
            <person name="Wasserman M."/>
            <person name="Watts T."/>
            <person name="Wilson D."/>
            <person name="Wilson R.K."/>
            <person name="Wing R.A."/>
            <person name="Wolfner M.F."/>
            <person name="Wong A."/>
            <person name="Wong G.K."/>
            <person name="Wu C.I."/>
            <person name="Wu G."/>
            <person name="Yamamoto D."/>
            <person name="Yang H.P."/>
            <person name="Yang S.P."/>
            <person name="Yorke J.A."/>
            <person name="Yoshida K."/>
            <person name="Zdobnov E."/>
            <person name="Zhang P."/>
            <person name="Zhang Y."/>
            <person name="Zimin A.V."/>
            <person name="Baldwin J."/>
            <person name="Abdouelleil A."/>
            <person name="Abdulkadir J."/>
            <person name="Abebe A."/>
            <person name="Abera B."/>
            <person name="Abreu J."/>
            <person name="Acer S.C."/>
            <person name="Aftuck L."/>
            <person name="Alexander A."/>
            <person name="An P."/>
            <person name="Anderson E."/>
            <person name="Anderson S."/>
            <person name="Arachi H."/>
            <person name="Azer M."/>
            <person name="Bachantsang P."/>
            <person name="Barry A."/>
            <person name="Bayul T."/>
            <person name="Berlin A."/>
            <person name="Bessette D."/>
            <person name="Bloom T."/>
            <person name="Blye J."/>
            <person name="Boguslavskiy L."/>
            <person name="Bonnet C."/>
            <person name="Boukhgalter B."/>
            <person name="Bourzgui I."/>
            <person name="Brown A."/>
            <person name="Cahill P."/>
            <person name="Channer S."/>
            <person name="Cheshatsang Y."/>
            <person name="Chuda L."/>
            <person name="Citroen M."/>
            <person name="Collymore A."/>
            <person name="Cooke P."/>
            <person name="Costello M."/>
            <person name="D'Aco K."/>
            <person name="Daza R."/>
            <person name="De Haan G."/>
            <person name="DeGray S."/>
            <person name="DeMaso C."/>
            <person name="Dhargay N."/>
            <person name="Dooley K."/>
            <person name="Dooley E."/>
            <person name="Doricent M."/>
            <person name="Dorje P."/>
            <person name="Dorjee K."/>
            <person name="Dupes A."/>
            <person name="Elong R."/>
            <person name="Falk J."/>
            <person name="Farina A."/>
            <person name="Faro S."/>
            <person name="Ferguson D."/>
            <person name="Fisher S."/>
            <person name="Foley C.D."/>
            <person name="Franke A."/>
            <person name="Friedrich D."/>
            <person name="Gadbois L."/>
            <person name="Gearin G."/>
            <person name="Gearin C.R."/>
            <person name="Giannoukos G."/>
            <person name="Goode T."/>
            <person name="Graham J."/>
            <person name="Grandbois E."/>
            <person name="Grewal S."/>
            <person name="Gyaltsen K."/>
            <person name="Hafez N."/>
            <person name="Hagos B."/>
            <person name="Hall J."/>
            <person name="Henson C."/>
            <person name="Hollinger A."/>
            <person name="Honan T."/>
            <person name="Huard M.D."/>
            <person name="Hughes L."/>
            <person name="Hurhula B."/>
            <person name="Husby M.E."/>
            <person name="Kamat A."/>
            <person name="Kanga B."/>
            <person name="Kashin S."/>
            <person name="Khazanovich D."/>
            <person name="Kisner P."/>
            <person name="Lance K."/>
            <person name="Lara M."/>
            <person name="Lee W."/>
            <person name="Lennon N."/>
            <person name="Letendre F."/>
            <person name="LeVine R."/>
            <person name="Lipovsky A."/>
            <person name="Liu X."/>
            <person name="Liu J."/>
            <person name="Liu S."/>
            <person name="Lokyitsang T."/>
            <person name="Lokyitsang Y."/>
            <person name="Lubonja R."/>
            <person name="Lui A."/>
            <person name="MacDonald P."/>
            <person name="Magnisalis V."/>
            <person name="Maru K."/>
            <person name="Matthews C."/>
            <person name="McCusker W."/>
            <person name="McDonough S."/>
            <person name="Mehta T."/>
            <person name="Meldrim J."/>
            <person name="Meneus L."/>
            <person name="Mihai O."/>
            <person name="Mihalev A."/>
            <person name="Mihova T."/>
            <person name="Mittelman R."/>
            <person name="Mlenga V."/>
            <person name="Montmayeur A."/>
            <person name="Mulrain L."/>
            <person name="Navidi A."/>
            <person name="Naylor J."/>
            <person name="Negash T."/>
            <person name="Nguyen T."/>
            <person name="Nguyen N."/>
            <person name="Nicol R."/>
            <person name="Norbu C."/>
            <person name="Norbu N."/>
            <person name="Novod N."/>
            <person name="O'Neill B."/>
            <person name="Osman S."/>
            <person name="Markiewicz E."/>
            <person name="Oyono O.L."/>
            <person name="Patti C."/>
            <person name="Phunkhang P."/>
            <person name="Pierre F."/>
            <person name="Priest M."/>
            <person name="Raghuraman S."/>
            <person name="Rege F."/>
            <person name="Reyes R."/>
            <person name="Rise C."/>
            <person name="Rogov P."/>
            <person name="Ross K."/>
            <person name="Ryan E."/>
            <person name="Settipalli S."/>
            <person name="Shea T."/>
            <person name="Sherpa N."/>
            <person name="Shi L."/>
            <person name="Shih D."/>
            <person name="Sparrow T."/>
            <person name="Spaulding J."/>
            <person name="Stalker J."/>
            <person name="Stange-Thomann N."/>
            <person name="Stavropoulos S."/>
            <person name="Stone C."/>
            <person name="Strader C."/>
            <person name="Tesfaye S."/>
            <person name="Thomson T."/>
            <person name="Thoulutsang Y."/>
            <person name="Thoulutsang D."/>
            <person name="Topham K."/>
            <person name="Topping I."/>
            <person name="Tsamla T."/>
            <person name="Vassiliev H."/>
            <person name="Vo A."/>
            <person name="Wangchuk T."/>
            <person name="Wangdi T."/>
            <person name="Weiand M."/>
            <person name="Wilkinson J."/>
            <person name="Wilson A."/>
            <person name="Yadav S."/>
            <person name="Young G."/>
            <person name="Yu Q."/>
            <person name="Zembek L."/>
            <person name="Zhong D."/>
            <person name="Zimmer A."/>
            <person name="Zwirko Z."/>
            <person name="Jaffe D.B."/>
            <person name="Alvarez P."/>
            <person name="Brockman W."/>
            <person name="Butler J."/>
            <person name="Chin C."/>
            <person name="Gnerre S."/>
            <person name="Grabherr M."/>
            <person name="Kleber M."/>
            <person name="Mauceli E."/>
            <person name="MacCallum I."/>
        </authorList>
    </citation>
    <scope>NUCLEOTIDE SEQUENCE [LARGE SCALE GENOMIC DNA]</scope>
    <source>
        <strain evidence="2">MSH-3 / Tucson 14011-0111.49</strain>
    </source>
</reference>
<evidence type="ECO:0000313" key="2">
    <source>
        <dbReference type="Proteomes" id="UP000008744"/>
    </source>
</evidence>
<dbReference type="OrthoDB" id="7852847at2759"/>
<dbReference type="Proteomes" id="UP000008744">
    <property type="component" value="Unassembled WGS sequence"/>
</dbReference>
<sequence>MMPEIIICVFSLMGSCYSALVNLLSKLVGYFRIWFMYHWTASSPRKSLRPYLYKIDLYVWQIIYGTPDTGQVVLFDSWLNEPPVECDDCRLKRVGELIDQAKICLDVVLLSTANIQYLKRVLAAHNRGVNVRILASEKMLAAKGPSDAANLRL</sequence>
<dbReference type="OMA" id="MPEIIIC"/>